<accession>A0A4D6MF70</accession>
<evidence type="ECO:0000313" key="2">
    <source>
        <dbReference type="Proteomes" id="UP000501690"/>
    </source>
</evidence>
<keyword evidence="2" id="KW-1185">Reference proteome</keyword>
<reference evidence="1 2" key="1">
    <citation type="submission" date="2019-04" db="EMBL/GenBank/DDBJ databases">
        <title>An improved genome assembly and genetic linkage map for asparagus bean, Vigna unguiculata ssp. sesquipedialis.</title>
        <authorList>
            <person name="Xia Q."/>
            <person name="Zhang R."/>
            <person name="Dong Y."/>
        </authorList>
    </citation>
    <scope>NUCLEOTIDE SEQUENCE [LARGE SCALE GENOMIC DNA]</scope>
    <source>
        <tissue evidence="1">Leaf</tissue>
    </source>
</reference>
<evidence type="ECO:0000313" key="1">
    <source>
        <dbReference type="EMBL" id="QCE00083.1"/>
    </source>
</evidence>
<dbReference type="AlphaFoldDB" id="A0A4D6MF70"/>
<sequence>MMAAAVVAAFSSPVKARRRMLESALQRPLSMAVRTAALMVFAADQTAAGRLDVARVSVVVLARGGCCICAMEKVVSMAAGLRCERGEDNERWFCVNGGSVPQCWPGVVAGASYCSWCVVHGAGAAIDERGGRAASGAVKALTA</sequence>
<dbReference type="Proteomes" id="UP000501690">
    <property type="component" value="Linkage Group LG7"/>
</dbReference>
<gene>
    <name evidence="1" type="ORF">DEO72_LG7g1369</name>
</gene>
<name>A0A4D6MF70_VIGUN</name>
<organism evidence="1 2">
    <name type="scientific">Vigna unguiculata</name>
    <name type="common">Cowpea</name>
    <dbReference type="NCBI Taxonomy" id="3917"/>
    <lineage>
        <taxon>Eukaryota</taxon>
        <taxon>Viridiplantae</taxon>
        <taxon>Streptophyta</taxon>
        <taxon>Embryophyta</taxon>
        <taxon>Tracheophyta</taxon>
        <taxon>Spermatophyta</taxon>
        <taxon>Magnoliopsida</taxon>
        <taxon>eudicotyledons</taxon>
        <taxon>Gunneridae</taxon>
        <taxon>Pentapetalae</taxon>
        <taxon>rosids</taxon>
        <taxon>fabids</taxon>
        <taxon>Fabales</taxon>
        <taxon>Fabaceae</taxon>
        <taxon>Papilionoideae</taxon>
        <taxon>50 kb inversion clade</taxon>
        <taxon>NPAAA clade</taxon>
        <taxon>indigoferoid/millettioid clade</taxon>
        <taxon>Phaseoleae</taxon>
        <taxon>Vigna</taxon>
    </lineage>
</organism>
<protein>
    <submittedName>
        <fullName evidence="1">Uncharacterized protein</fullName>
    </submittedName>
</protein>
<proteinExistence type="predicted"/>
<dbReference type="EMBL" id="CP039351">
    <property type="protein sequence ID" value="QCE00083.1"/>
    <property type="molecule type" value="Genomic_DNA"/>
</dbReference>